<comment type="similarity">
    <text evidence="1">Belongs to the sirtuin family. Class I subfamily.</text>
</comment>
<keyword evidence="3" id="KW-0520">NAD</keyword>
<name>U4LT91_PYROM</name>
<dbReference type="InterPro" id="IPR026591">
    <property type="entry name" value="Sirtuin_cat_small_dom_sf"/>
</dbReference>
<dbReference type="Gene3D" id="3.30.1600.10">
    <property type="entry name" value="SIR2/SIRT2 'Small Domain"/>
    <property type="match status" value="1"/>
</dbReference>
<keyword evidence="4" id="KW-0862">Zinc</keyword>
<sequence>MVLPRIPYTTPFPPPIISPASAITLPGAVNALTNFLESHNRTLLLTGAGISVASGLSDYRGTQGTYRLNQSYRPIFFHEFTSSHASRQRYWARSYLGYGSVAAAKPNTAHHAIKKLWDLGLSSGVLTQNVDSLHGWGKDMPVVELHGTLRDVICLGCGDKMERGTMQEMMAKLNPAWRKLKAGEMGDIKMNPDGDVDVPGVEYGKFRYPVCPHCAKRHALKVDGDGAVTGQAEAKDLRGVLKPCVTFFGESVGEDNKSRAEELVEDAKGVLVVGSSLATYSAWRLVKEAKRQGKGIAVVNIGGIRGEEEFRDGKSQWVRVEHSAQDVLKGVVERLGETVVEREAEMNNSDVMQGMGLAG</sequence>
<dbReference type="PANTHER" id="PTHR11085:SF10">
    <property type="entry name" value="NAD-DEPENDENT PROTEIN DEACYLASE SIRTUIN-5, MITOCHONDRIAL-RELATED"/>
    <property type="match status" value="1"/>
</dbReference>
<dbReference type="InterPro" id="IPR003000">
    <property type="entry name" value="Sirtuin"/>
</dbReference>
<feature type="domain" description="Deacetylase sirtuin-type" evidence="5">
    <location>
        <begin position="22"/>
        <end position="338"/>
    </location>
</feature>
<dbReference type="Gene3D" id="3.40.50.1220">
    <property type="entry name" value="TPP-binding domain"/>
    <property type="match status" value="1"/>
</dbReference>
<evidence type="ECO:0000256" key="2">
    <source>
        <dbReference type="ARBA" id="ARBA00022679"/>
    </source>
</evidence>
<dbReference type="AlphaFoldDB" id="U4LT91"/>
<dbReference type="eggNOG" id="KOG2683">
    <property type="taxonomic scope" value="Eukaryota"/>
</dbReference>
<organism evidence="6 7">
    <name type="scientific">Pyronema omphalodes (strain CBS 100304)</name>
    <name type="common">Pyronema confluens</name>
    <dbReference type="NCBI Taxonomy" id="1076935"/>
    <lineage>
        <taxon>Eukaryota</taxon>
        <taxon>Fungi</taxon>
        <taxon>Dikarya</taxon>
        <taxon>Ascomycota</taxon>
        <taxon>Pezizomycotina</taxon>
        <taxon>Pezizomycetes</taxon>
        <taxon>Pezizales</taxon>
        <taxon>Pyronemataceae</taxon>
        <taxon>Pyronema</taxon>
    </lineage>
</organism>
<evidence type="ECO:0000256" key="1">
    <source>
        <dbReference type="ARBA" id="ARBA00006924"/>
    </source>
</evidence>
<dbReference type="InterPro" id="IPR050134">
    <property type="entry name" value="NAD-dep_sirtuin_deacylases"/>
</dbReference>
<dbReference type="STRING" id="1076935.U4LT91"/>
<evidence type="ECO:0000256" key="4">
    <source>
        <dbReference type="PROSITE-ProRule" id="PRU00236"/>
    </source>
</evidence>
<evidence type="ECO:0000313" key="7">
    <source>
        <dbReference type="Proteomes" id="UP000018144"/>
    </source>
</evidence>
<dbReference type="SUPFAM" id="SSF52467">
    <property type="entry name" value="DHS-like NAD/FAD-binding domain"/>
    <property type="match status" value="1"/>
</dbReference>
<dbReference type="InterPro" id="IPR029035">
    <property type="entry name" value="DHS-like_NAD/FAD-binding_dom"/>
</dbReference>
<accession>U4LT91</accession>
<dbReference type="GO" id="GO:0046872">
    <property type="term" value="F:metal ion binding"/>
    <property type="evidence" value="ECO:0007669"/>
    <property type="project" value="UniProtKB-KW"/>
</dbReference>
<feature type="binding site" evidence="4">
    <location>
        <position position="157"/>
    </location>
    <ligand>
        <name>Zn(2+)</name>
        <dbReference type="ChEBI" id="CHEBI:29105"/>
    </ligand>
</feature>
<evidence type="ECO:0000256" key="3">
    <source>
        <dbReference type="ARBA" id="ARBA00023027"/>
    </source>
</evidence>
<feature type="binding site" evidence="4">
    <location>
        <position position="154"/>
    </location>
    <ligand>
        <name>Zn(2+)</name>
        <dbReference type="ChEBI" id="CHEBI:29105"/>
    </ligand>
</feature>
<dbReference type="GO" id="GO:0017136">
    <property type="term" value="F:histone deacetylase activity, NAD-dependent"/>
    <property type="evidence" value="ECO:0007669"/>
    <property type="project" value="TreeGrafter"/>
</dbReference>
<dbReference type="OMA" id="RRHYWAR"/>
<keyword evidence="7" id="KW-1185">Reference proteome</keyword>
<keyword evidence="2" id="KW-0808">Transferase</keyword>
<gene>
    <name evidence="6" type="ORF">PCON_08978</name>
</gene>
<dbReference type="EMBL" id="HF935459">
    <property type="protein sequence ID" value="CCX30641.1"/>
    <property type="molecule type" value="Genomic_DNA"/>
</dbReference>
<feature type="binding site" evidence="4">
    <location>
        <position position="211"/>
    </location>
    <ligand>
        <name>Zn(2+)</name>
        <dbReference type="ChEBI" id="CHEBI:29105"/>
    </ligand>
</feature>
<keyword evidence="4" id="KW-0479">Metal-binding</keyword>
<dbReference type="PANTHER" id="PTHR11085">
    <property type="entry name" value="NAD-DEPENDENT PROTEIN DEACYLASE SIRTUIN-5, MITOCHONDRIAL-RELATED"/>
    <property type="match status" value="1"/>
</dbReference>
<dbReference type="InterPro" id="IPR026590">
    <property type="entry name" value="Ssirtuin_cat_dom"/>
</dbReference>
<reference evidence="6 7" key="1">
    <citation type="journal article" date="2013" name="PLoS Genet.">
        <title>The genome and development-dependent transcriptomes of Pyronema confluens: a window into fungal evolution.</title>
        <authorList>
            <person name="Traeger S."/>
            <person name="Altegoer F."/>
            <person name="Freitag M."/>
            <person name="Gabaldon T."/>
            <person name="Kempken F."/>
            <person name="Kumar A."/>
            <person name="Marcet-Houben M."/>
            <person name="Poggeler S."/>
            <person name="Stajich J.E."/>
            <person name="Nowrousian M."/>
        </authorList>
    </citation>
    <scope>NUCLEOTIDE SEQUENCE [LARGE SCALE GENOMIC DNA]</scope>
    <source>
        <strain evidence="7">CBS 100304</strain>
        <tissue evidence="6">Vegetative mycelium</tissue>
    </source>
</reference>
<feature type="active site" description="Proton acceptor" evidence="4">
    <location>
        <position position="146"/>
    </location>
</feature>
<dbReference type="GO" id="GO:0070403">
    <property type="term" value="F:NAD+ binding"/>
    <property type="evidence" value="ECO:0007669"/>
    <property type="project" value="InterPro"/>
</dbReference>
<evidence type="ECO:0000259" key="5">
    <source>
        <dbReference type="PROSITE" id="PS50305"/>
    </source>
</evidence>
<dbReference type="Proteomes" id="UP000018144">
    <property type="component" value="Unassembled WGS sequence"/>
</dbReference>
<proteinExistence type="inferred from homology"/>
<dbReference type="OrthoDB" id="424302at2759"/>
<feature type="binding site" evidence="4">
    <location>
        <position position="214"/>
    </location>
    <ligand>
        <name>Zn(2+)</name>
        <dbReference type="ChEBI" id="CHEBI:29105"/>
    </ligand>
</feature>
<dbReference type="PROSITE" id="PS50305">
    <property type="entry name" value="SIRTUIN"/>
    <property type="match status" value="1"/>
</dbReference>
<evidence type="ECO:0000313" key="6">
    <source>
        <dbReference type="EMBL" id="CCX30641.1"/>
    </source>
</evidence>
<protein>
    <submittedName>
        <fullName evidence="6">Similar to NAD-dependent protein deacetylase SIR4 acc. no. F4P804</fullName>
    </submittedName>
</protein>
<dbReference type="Pfam" id="PF02146">
    <property type="entry name" value="SIR2"/>
    <property type="match status" value="1"/>
</dbReference>